<evidence type="ECO:0000259" key="2">
    <source>
        <dbReference type="Pfam" id="PF03167"/>
    </source>
</evidence>
<dbReference type="CDD" id="cd10032">
    <property type="entry name" value="UDG-F6_HDG"/>
    <property type="match status" value="1"/>
</dbReference>
<dbReference type="InterPro" id="IPR005122">
    <property type="entry name" value="Uracil-DNA_glycosylase-like"/>
</dbReference>
<dbReference type="EMBL" id="BQKC01000001">
    <property type="protein sequence ID" value="GJM56009.1"/>
    <property type="molecule type" value="Genomic_DNA"/>
</dbReference>
<feature type="domain" description="Uracil-DNA glycosylase-like" evidence="2">
    <location>
        <begin position="28"/>
        <end position="165"/>
    </location>
</feature>
<keyword evidence="4" id="KW-1185">Reference proteome</keyword>
<dbReference type="SUPFAM" id="SSF52141">
    <property type="entry name" value="Uracil-DNA glycosylase-like"/>
    <property type="match status" value="1"/>
</dbReference>
<dbReference type="NCBIfam" id="TIGR04274">
    <property type="entry name" value="hypoxanDNAglyco"/>
    <property type="match status" value="1"/>
</dbReference>
<evidence type="ECO:0000313" key="3">
    <source>
        <dbReference type="EMBL" id="GJM56009.1"/>
    </source>
</evidence>
<reference evidence="3" key="1">
    <citation type="journal article" date="2022" name="Int. J. Syst. Evol. Microbiol.">
        <title>Granulimonas faecalis gen. nov., sp. nov., and Leptogranulimonas caecicola gen. nov., sp. nov., novel lactate-producing Atopobiaceae bacteria isolated from mouse intestines, and an emended description of the family Atopobiaceae.</title>
        <authorList>
            <person name="Morinaga K."/>
            <person name="Kusada H."/>
            <person name="Sakamoto S."/>
            <person name="Murakami T."/>
            <person name="Toyoda A."/>
            <person name="Mori H."/>
            <person name="Meng X.Y."/>
            <person name="Takashino M."/>
            <person name="Murotomi K."/>
            <person name="Tamaki H."/>
        </authorList>
    </citation>
    <scope>NUCLEOTIDE SEQUENCE</scope>
    <source>
        <strain evidence="3">OPF53</strain>
    </source>
</reference>
<comment type="caution">
    <text evidence="3">The sequence shown here is derived from an EMBL/GenBank/DDBJ whole genome shotgun (WGS) entry which is preliminary data.</text>
</comment>
<name>A0AAV5B6S2_9ACTN</name>
<dbReference type="InterPro" id="IPR026353">
    <property type="entry name" value="Hypoxan-DNA_Glyclase"/>
</dbReference>
<protein>
    <recommendedName>
        <fullName evidence="2">Uracil-DNA glycosylase-like domain-containing protein</fullName>
    </recommendedName>
</protein>
<accession>A0AAV5B6S2</accession>
<dbReference type="AlphaFoldDB" id="A0AAV5B6S2"/>
<evidence type="ECO:0000256" key="1">
    <source>
        <dbReference type="SAM" id="MobiDB-lite"/>
    </source>
</evidence>
<organism evidence="3 4">
    <name type="scientific">Granulimonas faecalis</name>
    <dbReference type="NCBI Taxonomy" id="2894155"/>
    <lineage>
        <taxon>Bacteria</taxon>
        <taxon>Bacillati</taxon>
        <taxon>Actinomycetota</taxon>
        <taxon>Coriobacteriia</taxon>
        <taxon>Coriobacteriales</taxon>
        <taxon>Kribbibacteriaceae</taxon>
        <taxon>Granulimonas</taxon>
    </lineage>
</organism>
<dbReference type="InterPro" id="IPR036895">
    <property type="entry name" value="Uracil-DNA_glycosylase-like_sf"/>
</dbReference>
<proteinExistence type="predicted"/>
<dbReference type="Gene3D" id="3.40.470.10">
    <property type="entry name" value="Uracil-DNA glycosylase-like domain"/>
    <property type="match status" value="1"/>
</dbReference>
<evidence type="ECO:0000313" key="4">
    <source>
        <dbReference type="Proteomes" id="UP001055025"/>
    </source>
</evidence>
<feature type="region of interest" description="Disordered" evidence="1">
    <location>
        <begin position="197"/>
        <end position="217"/>
    </location>
</feature>
<gene>
    <name evidence="3" type="ORF">ATOP_16640</name>
</gene>
<dbReference type="Proteomes" id="UP001055025">
    <property type="component" value="Unassembled WGS sequence"/>
</dbReference>
<dbReference type="Pfam" id="PF03167">
    <property type="entry name" value="UDG"/>
    <property type="match status" value="1"/>
</dbReference>
<sequence length="217" mass="23487">MLNKPPRPSRKAAMAHTPTLVTHTIEPLFDSRSRVLMLGTMPSPKSREYGFYYGHPRNRFWPVMARLWDEPPATTIAEKKALMLRHRLAVWDVLAGCEIVGASDASIKRPRPNDLARIIDAAPIEAVVTCGSAATRHYERFDAPRWPELPHLALPSTSPANARMSLDALVKAYAPVRDLAEGGEAAARVLAALAPTAAAVSDPEDSAPGVSAPGDAR</sequence>